<gene>
    <name evidence="2" type="ORF">FGIG_08523</name>
</gene>
<dbReference type="SUPFAM" id="SSF56219">
    <property type="entry name" value="DNase I-like"/>
    <property type="match status" value="1"/>
</dbReference>
<dbReference type="PANTHER" id="PTHR47039:SF1">
    <property type="entry name" value="INOSITOL POLYPHOSPHATE 5-PHOSPHATASE E"/>
    <property type="match status" value="1"/>
</dbReference>
<evidence type="ECO:0000313" key="3">
    <source>
        <dbReference type="Proteomes" id="UP000316759"/>
    </source>
</evidence>
<evidence type="ECO:0000313" key="2">
    <source>
        <dbReference type="EMBL" id="TPP48116.1"/>
    </source>
</evidence>
<accession>A0A504XGR1</accession>
<dbReference type="InterPro" id="IPR053321">
    <property type="entry name" value="IPP-5-Phosphatase_Type_IV"/>
</dbReference>
<organism evidence="2 3">
    <name type="scientific">Fasciola gigantica</name>
    <name type="common">Giant liver fluke</name>
    <dbReference type="NCBI Taxonomy" id="46835"/>
    <lineage>
        <taxon>Eukaryota</taxon>
        <taxon>Metazoa</taxon>
        <taxon>Spiralia</taxon>
        <taxon>Lophotrochozoa</taxon>
        <taxon>Platyhelminthes</taxon>
        <taxon>Trematoda</taxon>
        <taxon>Digenea</taxon>
        <taxon>Plagiorchiida</taxon>
        <taxon>Echinostomata</taxon>
        <taxon>Echinostomatoidea</taxon>
        <taxon>Fasciolidae</taxon>
        <taxon>Fasciola</taxon>
    </lineage>
</organism>
<keyword evidence="3" id="KW-1185">Reference proteome</keyword>
<dbReference type="STRING" id="46835.A0A504XGR1"/>
<proteinExistence type="predicted"/>
<dbReference type="OrthoDB" id="2248459at2759"/>
<dbReference type="InterPro" id="IPR000300">
    <property type="entry name" value="IPPc"/>
</dbReference>
<feature type="domain" description="Inositol polyphosphate-related phosphatase" evidence="1">
    <location>
        <begin position="90"/>
        <end position="392"/>
    </location>
</feature>
<protein>
    <submittedName>
        <fullName evidence="2">Phosphatidylinositol-bisphosphatase</fullName>
    </submittedName>
</protein>
<dbReference type="AlphaFoldDB" id="A0A504XGR1"/>
<evidence type="ECO:0000259" key="1">
    <source>
        <dbReference type="SMART" id="SM00128"/>
    </source>
</evidence>
<dbReference type="Proteomes" id="UP000316759">
    <property type="component" value="Unassembled WGS sequence"/>
</dbReference>
<dbReference type="EMBL" id="SUNJ01015633">
    <property type="protein sequence ID" value="TPP48116.1"/>
    <property type="molecule type" value="Genomic_DNA"/>
</dbReference>
<dbReference type="GO" id="GO:0046856">
    <property type="term" value="P:phosphatidylinositol dephosphorylation"/>
    <property type="evidence" value="ECO:0007669"/>
    <property type="project" value="InterPro"/>
</dbReference>
<dbReference type="SMART" id="SM00128">
    <property type="entry name" value="IPPc"/>
    <property type="match status" value="1"/>
</dbReference>
<sequence length="436" mass="48950">MNLQNGKPSDDELYREYELAGNHLSSNASADSVSNCGLHLRPAGSVPSIRSVYTPRQNDVKSKSYLVGSPSTGCGTLLGSKELSRIFPNHSVNVQIVTWNMNCPRVQQKYPEDLSDLIFPSSMNNSPSIFAICLQEIPPEKQELLVRLQAAIGPQHVLFSHAFHGTLALAVFISRELIWYTSVPQVSAVTTRTAVRTKGAVAMCFLLFGTSMLFLSSHFKASQDRVNMRVQDYQDVVTSLNLPKIGLSRGYRPSENLLNRFDIVFWAGDLNFRIDRSRAVMDNVLRSYRPVCTYDNLSGADQLTNVQAQGRAFQTFEEGRIKFLPTYKFDLDSTVYDTSDKQRVPAYTDRILYKTRKKGDVTCANYDSIDSIRCSDHRPVYGVYSVVLKPGCDSIALAAGLFHRDVYIAGNQRRALRFDLVRKSRKPTKSKVCLLQ</sequence>
<reference evidence="2 3" key="1">
    <citation type="submission" date="2019-04" db="EMBL/GenBank/DDBJ databases">
        <title>Annotation for the trematode Fasciola gigantica.</title>
        <authorList>
            <person name="Choi Y.-J."/>
        </authorList>
    </citation>
    <scope>NUCLEOTIDE SEQUENCE [LARGE SCALE GENOMIC DNA]</scope>
    <source>
        <strain evidence="2">Uganda_cow_1</strain>
    </source>
</reference>
<dbReference type="InterPro" id="IPR036691">
    <property type="entry name" value="Endo/exonu/phosph_ase_sf"/>
</dbReference>
<dbReference type="PANTHER" id="PTHR47039">
    <property type="entry name" value="INOSITOL POLYPHOSPHATE 5-PHOSPHATASE E"/>
    <property type="match status" value="1"/>
</dbReference>
<dbReference type="GO" id="GO:0016791">
    <property type="term" value="F:phosphatase activity"/>
    <property type="evidence" value="ECO:0007669"/>
    <property type="project" value="InterPro"/>
</dbReference>
<comment type="caution">
    <text evidence="2">The sequence shown here is derived from an EMBL/GenBank/DDBJ whole genome shotgun (WGS) entry which is preliminary data.</text>
</comment>
<dbReference type="Gene3D" id="3.60.10.10">
    <property type="entry name" value="Endonuclease/exonuclease/phosphatase"/>
    <property type="match status" value="1"/>
</dbReference>
<name>A0A504XGR1_FASGI</name>
<dbReference type="Pfam" id="PF22669">
    <property type="entry name" value="Exo_endo_phos2"/>
    <property type="match status" value="1"/>
</dbReference>